<protein>
    <submittedName>
        <fullName evidence="2">Uncharacterized protein</fullName>
    </submittedName>
</protein>
<keyword evidence="1" id="KW-0472">Membrane</keyword>
<dbReference type="EMBL" id="CP014504">
    <property type="protein sequence ID" value="AMP97376.1"/>
    <property type="molecule type" value="Genomic_DNA"/>
</dbReference>
<dbReference type="PATRIC" id="fig|188932.3.peg.425"/>
<reference evidence="2 3" key="1">
    <citation type="submission" date="2016-03" db="EMBL/GenBank/DDBJ databases">
        <title>Complete genome sequence of Pedobacter cryoconitis PAMC 27485.</title>
        <authorList>
            <person name="Lee J."/>
            <person name="Kim O.-S."/>
        </authorList>
    </citation>
    <scope>NUCLEOTIDE SEQUENCE [LARGE SCALE GENOMIC DNA]</scope>
    <source>
        <strain evidence="2 3">PAMC 27485</strain>
    </source>
</reference>
<proteinExistence type="predicted"/>
<dbReference type="Proteomes" id="UP000071561">
    <property type="component" value="Chromosome"/>
</dbReference>
<dbReference type="AlphaFoldDB" id="A0A127V7V8"/>
<keyword evidence="1" id="KW-0812">Transmembrane</keyword>
<feature type="transmembrane region" description="Helical" evidence="1">
    <location>
        <begin position="145"/>
        <end position="163"/>
    </location>
</feature>
<feature type="transmembrane region" description="Helical" evidence="1">
    <location>
        <begin position="121"/>
        <end position="139"/>
    </location>
</feature>
<keyword evidence="3" id="KW-1185">Reference proteome</keyword>
<name>A0A127V7V8_9SPHI</name>
<feature type="transmembrane region" description="Helical" evidence="1">
    <location>
        <begin position="175"/>
        <end position="198"/>
    </location>
</feature>
<organism evidence="2 3">
    <name type="scientific">Pedobacter cryoconitis</name>
    <dbReference type="NCBI Taxonomy" id="188932"/>
    <lineage>
        <taxon>Bacteria</taxon>
        <taxon>Pseudomonadati</taxon>
        <taxon>Bacteroidota</taxon>
        <taxon>Sphingobacteriia</taxon>
        <taxon>Sphingobacteriales</taxon>
        <taxon>Sphingobacteriaceae</taxon>
        <taxon>Pedobacter</taxon>
    </lineage>
</organism>
<dbReference type="KEGG" id="pcm:AY601_0417"/>
<accession>A0A127V7V8</accession>
<gene>
    <name evidence="2" type="ORF">AY601_0417</name>
</gene>
<evidence type="ECO:0000256" key="1">
    <source>
        <dbReference type="SAM" id="Phobius"/>
    </source>
</evidence>
<keyword evidence="1" id="KW-1133">Transmembrane helix</keyword>
<evidence type="ECO:0000313" key="3">
    <source>
        <dbReference type="Proteomes" id="UP000071561"/>
    </source>
</evidence>
<sequence>MSALKQILSKKTDKELLFYINNIDKHTDEAVQLALAELQLRNVELPETITSDITGKLNVRTIQTLQGKEEVWTENIDEYLEAPECYTKTAVYAFSILFSVLLGAYMLAVNCKATGRRMWPVALFGVLYTLSLPFVLGIIKLDGIGFGYVANSVVTLVMYELFWNSELKRDFKYRAKPILVPLIIGIIIAIFILIRIVILKNK</sequence>
<feature type="transmembrane region" description="Helical" evidence="1">
    <location>
        <begin position="90"/>
        <end position="109"/>
    </location>
</feature>
<evidence type="ECO:0000313" key="2">
    <source>
        <dbReference type="EMBL" id="AMP97376.1"/>
    </source>
</evidence>